<keyword evidence="3 12" id="KW-0813">Transport</keyword>
<dbReference type="PRINTS" id="PR01333">
    <property type="entry name" value="2POREKCHANEL"/>
</dbReference>
<evidence type="ECO:0000259" key="14">
    <source>
        <dbReference type="Pfam" id="PF07885"/>
    </source>
</evidence>
<dbReference type="EMBL" id="CALNXK010000023">
    <property type="protein sequence ID" value="CAH3111150.1"/>
    <property type="molecule type" value="Genomic_DNA"/>
</dbReference>
<protein>
    <recommendedName>
        <fullName evidence="14">Potassium channel domain-containing protein</fullName>
    </recommendedName>
</protein>
<evidence type="ECO:0000256" key="4">
    <source>
        <dbReference type="ARBA" id="ARBA00022538"/>
    </source>
</evidence>
<feature type="transmembrane region" description="Helical" evidence="13">
    <location>
        <begin position="91"/>
        <end position="109"/>
    </location>
</feature>
<dbReference type="PANTHER" id="PTHR11003">
    <property type="entry name" value="POTASSIUM CHANNEL, SUBFAMILY K"/>
    <property type="match status" value="1"/>
</dbReference>
<feature type="transmembrane region" description="Helical" evidence="13">
    <location>
        <begin position="121"/>
        <end position="153"/>
    </location>
</feature>
<keyword evidence="16" id="KW-1185">Reference proteome</keyword>
<dbReference type="Gene3D" id="1.10.287.70">
    <property type="match status" value="1"/>
</dbReference>
<dbReference type="InterPro" id="IPR013099">
    <property type="entry name" value="K_chnl_dom"/>
</dbReference>
<feature type="domain" description="Potassium channel" evidence="14">
    <location>
        <begin position="180"/>
        <end position="263"/>
    </location>
</feature>
<dbReference type="InterPro" id="IPR003092">
    <property type="entry name" value="2pore_dom_K_chnl_TASK"/>
</dbReference>
<comment type="similarity">
    <text evidence="2 12">Belongs to the two pore domain potassium channel (TC 1.A.1.8) family.</text>
</comment>
<keyword evidence="9 12" id="KW-0406">Ion transport</keyword>
<proteinExistence type="inferred from homology"/>
<comment type="subcellular location">
    <subcellularLocation>
        <location evidence="1">Membrane</location>
        <topology evidence="1">Multi-pass membrane protein</topology>
    </subcellularLocation>
</comment>
<keyword evidence="8 13" id="KW-1133">Transmembrane helix</keyword>
<evidence type="ECO:0000256" key="10">
    <source>
        <dbReference type="ARBA" id="ARBA00023136"/>
    </source>
</evidence>
<evidence type="ECO:0000313" key="15">
    <source>
        <dbReference type="EMBL" id="CAH3111150.1"/>
    </source>
</evidence>
<keyword evidence="4" id="KW-0633">Potassium transport</keyword>
<sequence length="337" mass="37543">MTDADDGIKFEPKSLCIKITVCMIVLLVGAAIFMELEREKNDSTGETYQATILKQSLAEKYNMSLTDLMDLEAAFEQERNNKEEAERLSRWTYGNSLFFAFTIMTTIGYGHMSPHTWQGQLFCIFFSLISIPVAGIMLISVGNHVSLAIRVFIRFMEKTFLSGVESGRAELRSSVVTFLLFILMVIFGAILTSHTDNWSFMEGMYFFFISVSTIGFGDYVVNDGELRSSDHSKTIAVNFTIVLITIGLCVLSSVLCSVSAYIEERQKQIRMRIPETLTATNAINAANVALNTVTSSLPLRLSKKFKGRITEGGKYEEDINQNGEASLGSDRHLAPVS</sequence>
<evidence type="ECO:0000256" key="8">
    <source>
        <dbReference type="ARBA" id="ARBA00022989"/>
    </source>
</evidence>
<evidence type="ECO:0000256" key="7">
    <source>
        <dbReference type="ARBA" id="ARBA00022958"/>
    </source>
</evidence>
<evidence type="ECO:0000256" key="11">
    <source>
        <dbReference type="ARBA" id="ARBA00023303"/>
    </source>
</evidence>
<evidence type="ECO:0000256" key="5">
    <source>
        <dbReference type="ARBA" id="ARBA00022692"/>
    </source>
</evidence>
<dbReference type="PANTHER" id="PTHR11003:SF345">
    <property type="entry name" value="TWIK FAMILY OF POTASSIUM CHANNELS PROTEIN 18"/>
    <property type="match status" value="1"/>
</dbReference>
<evidence type="ECO:0000256" key="3">
    <source>
        <dbReference type="ARBA" id="ARBA00022448"/>
    </source>
</evidence>
<evidence type="ECO:0000256" key="9">
    <source>
        <dbReference type="ARBA" id="ARBA00023065"/>
    </source>
</evidence>
<dbReference type="PRINTS" id="PR01095">
    <property type="entry name" value="TASKCHANNEL"/>
</dbReference>
<feature type="transmembrane region" description="Helical" evidence="13">
    <location>
        <begin position="15"/>
        <end position="34"/>
    </location>
</feature>
<organism evidence="15 16">
    <name type="scientific">Porites lobata</name>
    <dbReference type="NCBI Taxonomy" id="104759"/>
    <lineage>
        <taxon>Eukaryota</taxon>
        <taxon>Metazoa</taxon>
        <taxon>Cnidaria</taxon>
        <taxon>Anthozoa</taxon>
        <taxon>Hexacorallia</taxon>
        <taxon>Scleractinia</taxon>
        <taxon>Fungiina</taxon>
        <taxon>Poritidae</taxon>
        <taxon>Porites</taxon>
    </lineage>
</organism>
<dbReference type="Proteomes" id="UP001159405">
    <property type="component" value="Unassembled WGS sequence"/>
</dbReference>
<keyword evidence="7" id="KW-0630">Potassium</keyword>
<dbReference type="SUPFAM" id="SSF81324">
    <property type="entry name" value="Voltage-gated potassium channels"/>
    <property type="match status" value="2"/>
</dbReference>
<keyword evidence="10 13" id="KW-0472">Membrane</keyword>
<evidence type="ECO:0000256" key="1">
    <source>
        <dbReference type="ARBA" id="ARBA00004141"/>
    </source>
</evidence>
<evidence type="ECO:0000256" key="2">
    <source>
        <dbReference type="ARBA" id="ARBA00006666"/>
    </source>
</evidence>
<comment type="caution">
    <text evidence="15">The sequence shown here is derived from an EMBL/GenBank/DDBJ whole genome shotgun (WGS) entry which is preliminary data.</text>
</comment>
<accession>A0ABN8NKD5</accession>
<reference evidence="15 16" key="1">
    <citation type="submission" date="2022-05" db="EMBL/GenBank/DDBJ databases">
        <authorList>
            <consortium name="Genoscope - CEA"/>
            <person name="William W."/>
        </authorList>
    </citation>
    <scope>NUCLEOTIDE SEQUENCE [LARGE SCALE GENOMIC DNA]</scope>
</reference>
<dbReference type="InterPro" id="IPR003280">
    <property type="entry name" value="2pore_dom_K_chnl"/>
</dbReference>
<dbReference type="Pfam" id="PF07885">
    <property type="entry name" value="Ion_trans_2"/>
    <property type="match status" value="2"/>
</dbReference>
<keyword evidence="6" id="KW-0631">Potassium channel</keyword>
<name>A0ABN8NKD5_9CNID</name>
<gene>
    <name evidence="15" type="ORF">PLOB_00019843</name>
</gene>
<evidence type="ECO:0000256" key="13">
    <source>
        <dbReference type="SAM" id="Phobius"/>
    </source>
</evidence>
<evidence type="ECO:0000256" key="6">
    <source>
        <dbReference type="ARBA" id="ARBA00022826"/>
    </source>
</evidence>
<feature type="domain" description="Potassium channel" evidence="14">
    <location>
        <begin position="88"/>
        <end position="142"/>
    </location>
</feature>
<evidence type="ECO:0000313" key="16">
    <source>
        <dbReference type="Proteomes" id="UP001159405"/>
    </source>
</evidence>
<feature type="transmembrane region" description="Helical" evidence="13">
    <location>
        <begin position="241"/>
        <end position="262"/>
    </location>
</feature>
<evidence type="ECO:0000256" key="12">
    <source>
        <dbReference type="RuleBase" id="RU003857"/>
    </source>
</evidence>
<keyword evidence="5 12" id="KW-0812">Transmembrane</keyword>
<feature type="transmembrane region" description="Helical" evidence="13">
    <location>
        <begin position="173"/>
        <end position="191"/>
    </location>
</feature>
<keyword evidence="11 12" id="KW-0407">Ion channel</keyword>